<evidence type="ECO:0000256" key="2">
    <source>
        <dbReference type="ARBA" id="ARBA00023125"/>
    </source>
</evidence>
<protein>
    <submittedName>
        <fullName evidence="6">GntR family transcriptional regulator</fullName>
    </submittedName>
</protein>
<dbReference type="Gene3D" id="1.10.10.10">
    <property type="entry name" value="Winged helix-like DNA-binding domain superfamily/Winged helix DNA-binding domain"/>
    <property type="match status" value="1"/>
</dbReference>
<dbReference type="InterPro" id="IPR036390">
    <property type="entry name" value="WH_DNA-bd_sf"/>
</dbReference>
<evidence type="ECO:0000256" key="4">
    <source>
        <dbReference type="SAM" id="MobiDB-lite"/>
    </source>
</evidence>
<dbReference type="Pfam" id="PF07729">
    <property type="entry name" value="FCD"/>
    <property type="match status" value="1"/>
</dbReference>
<evidence type="ECO:0000259" key="5">
    <source>
        <dbReference type="PROSITE" id="PS50949"/>
    </source>
</evidence>
<keyword evidence="3" id="KW-0804">Transcription</keyword>
<dbReference type="PROSITE" id="PS50949">
    <property type="entry name" value="HTH_GNTR"/>
    <property type="match status" value="1"/>
</dbReference>
<organism evidence="6 7">
    <name type="scientific">Sphingosinicella xenopeptidilytica</name>
    <dbReference type="NCBI Taxonomy" id="364098"/>
    <lineage>
        <taxon>Bacteria</taxon>
        <taxon>Pseudomonadati</taxon>
        <taxon>Pseudomonadota</taxon>
        <taxon>Alphaproteobacteria</taxon>
        <taxon>Sphingomonadales</taxon>
        <taxon>Sphingosinicellaceae</taxon>
        <taxon>Sphingosinicella</taxon>
    </lineage>
</organism>
<keyword evidence="1" id="KW-0805">Transcription regulation</keyword>
<dbReference type="SMART" id="SM00345">
    <property type="entry name" value="HTH_GNTR"/>
    <property type="match status" value="1"/>
</dbReference>
<dbReference type="EMBL" id="JBHTIK010000005">
    <property type="protein sequence ID" value="MFD0848864.1"/>
    <property type="molecule type" value="Genomic_DNA"/>
</dbReference>
<evidence type="ECO:0000313" key="7">
    <source>
        <dbReference type="Proteomes" id="UP001597124"/>
    </source>
</evidence>
<accession>A0ABW3C344</accession>
<comment type="caution">
    <text evidence="6">The sequence shown here is derived from an EMBL/GenBank/DDBJ whole genome shotgun (WGS) entry which is preliminary data.</text>
</comment>
<dbReference type="InterPro" id="IPR036388">
    <property type="entry name" value="WH-like_DNA-bd_sf"/>
</dbReference>
<dbReference type="Gene3D" id="1.20.120.530">
    <property type="entry name" value="GntR ligand-binding domain-like"/>
    <property type="match status" value="1"/>
</dbReference>
<dbReference type="InterPro" id="IPR011711">
    <property type="entry name" value="GntR_C"/>
</dbReference>
<dbReference type="SMART" id="SM00895">
    <property type="entry name" value="FCD"/>
    <property type="match status" value="1"/>
</dbReference>
<dbReference type="InterPro" id="IPR000524">
    <property type="entry name" value="Tscrpt_reg_HTH_GntR"/>
</dbReference>
<dbReference type="Pfam" id="PF00392">
    <property type="entry name" value="GntR"/>
    <property type="match status" value="1"/>
</dbReference>
<keyword evidence="7" id="KW-1185">Reference proteome</keyword>
<dbReference type="PANTHER" id="PTHR43537">
    <property type="entry name" value="TRANSCRIPTIONAL REGULATOR, GNTR FAMILY"/>
    <property type="match status" value="1"/>
</dbReference>
<name>A0ABW3C344_SPHXN</name>
<dbReference type="SUPFAM" id="SSF48008">
    <property type="entry name" value="GntR ligand-binding domain-like"/>
    <property type="match status" value="1"/>
</dbReference>
<evidence type="ECO:0000256" key="1">
    <source>
        <dbReference type="ARBA" id="ARBA00023015"/>
    </source>
</evidence>
<dbReference type="SUPFAM" id="SSF46785">
    <property type="entry name" value="Winged helix' DNA-binding domain"/>
    <property type="match status" value="1"/>
</dbReference>
<gene>
    <name evidence="6" type="ORF">ACFQ00_11060</name>
</gene>
<evidence type="ECO:0000313" key="6">
    <source>
        <dbReference type="EMBL" id="MFD0848864.1"/>
    </source>
</evidence>
<keyword evidence="2" id="KW-0238">DNA-binding</keyword>
<feature type="domain" description="HTH gntR-type" evidence="5">
    <location>
        <begin position="15"/>
        <end position="82"/>
    </location>
</feature>
<sequence length="247" mass="27803">MTEDPDSNEDVAVAKTIANHTYQQLRRDIVSGVLAPGTKLRMDMLIKRYGVGMSPLREALVKLTGDALVHAEGQRGFWVSPISIEELDDTMAIRTLIETEAVVRSIENGGPEWEERVRQAYETLSSLEERLSENDEGVLAQWERANAQFHEALVSACGSAWLVRLRRTLHQHSERYRAISLANRPAGRDVHDEHEAIAEAALSRKSLRASRLIEVHLQRTADAVREAMRARADETAPPKGKRRQPTR</sequence>
<proteinExistence type="predicted"/>
<dbReference type="Proteomes" id="UP001597124">
    <property type="component" value="Unassembled WGS sequence"/>
</dbReference>
<reference evidence="7" key="1">
    <citation type="journal article" date="2019" name="Int. J. Syst. Evol. Microbiol.">
        <title>The Global Catalogue of Microorganisms (GCM) 10K type strain sequencing project: providing services to taxonomists for standard genome sequencing and annotation.</title>
        <authorList>
            <consortium name="The Broad Institute Genomics Platform"/>
            <consortium name="The Broad Institute Genome Sequencing Center for Infectious Disease"/>
            <person name="Wu L."/>
            <person name="Ma J."/>
        </authorList>
    </citation>
    <scope>NUCLEOTIDE SEQUENCE [LARGE SCALE GENOMIC DNA]</scope>
    <source>
        <strain evidence="7">CCUG 52537</strain>
    </source>
</reference>
<dbReference type="RefSeq" id="WP_381490365.1">
    <property type="nucleotide sequence ID" value="NZ_JBHTIK010000005.1"/>
</dbReference>
<feature type="region of interest" description="Disordered" evidence="4">
    <location>
        <begin position="228"/>
        <end position="247"/>
    </location>
</feature>
<dbReference type="InterPro" id="IPR008920">
    <property type="entry name" value="TF_FadR/GntR_C"/>
</dbReference>
<evidence type="ECO:0000256" key="3">
    <source>
        <dbReference type="ARBA" id="ARBA00023163"/>
    </source>
</evidence>
<dbReference type="PANTHER" id="PTHR43537:SF20">
    <property type="entry name" value="HTH-TYPE TRANSCRIPTIONAL REPRESSOR GLAR"/>
    <property type="match status" value="1"/>
</dbReference>